<protein>
    <recommendedName>
        <fullName evidence="3">CsbD-like domain-containing protein</fullName>
    </recommendedName>
</protein>
<organism evidence="1 2">
    <name type="scientific">Cladorrhinum samala</name>
    <dbReference type="NCBI Taxonomy" id="585594"/>
    <lineage>
        <taxon>Eukaryota</taxon>
        <taxon>Fungi</taxon>
        <taxon>Dikarya</taxon>
        <taxon>Ascomycota</taxon>
        <taxon>Pezizomycotina</taxon>
        <taxon>Sordariomycetes</taxon>
        <taxon>Sordariomycetidae</taxon>
        <taxon>Sordariales</taxon>
        <taxon>Podosporaceae</taxon>
        <taxon>Cladorrhinum</taxon>
    </lineage>
</organism>
<reference evidence="1" key="1">
    <citation type="journal article" date="2023" name="Mol. Phylogenet. Evol.">
        <title>Genome-scale phylogeny and comparative genomics of the fungal order Sordariales.</title>
        <authorList>
            <person name="Hensen N."/>
            <person name="Bonometti L."/>
            <person name="Westerberg I."/>
            <person name="Brannstrom I.O."/>
            <person name="Guillou S."/>
            <person name="Cros-Aarteil S."/>
            <person name="Calhoun S."/>
            <person name="Haridas S."/>
            <person name="Kuo A."/>
            <person name="Mondo S."/>
            <person name="Pangilinan J."/>
            <person name="Riley R."/>
            <person name="LaButti K."/>
            <person name="Andreopoulos B."/>
            <person name="Lipzen A."/>
            <person name="Chen C."/>
            <person name="Yan M."/>
            <person name="Daum C."/>
            <person name="Ng V."/>
            <person name="Clum A."/>
            <person name="Steindorff A."/>
            <person name="Ohm R.A."/>
            <person name="Martin F."/>
            <person name="Silar P."/>
            <person name="Natvig D.O."/>
            <person name="Lalanne C."/>
            <person name="Gautier V."/>
            <person name="Ament-Velasquez S.L."/>
            <person name="Kruys A."/>
            <person name="Hutchinson M.I."/>
            <person name="Powell A.J."/>
            <person name="Barry K."/>
            <person name="Miller A.N."/>
            <person name="Grigoriev I.V."/>
            <person name="Debuchy R."/>
            <person name="Gladieux P."/>
            <person name="Hiltunen Thoren M."/>
            <person name="Johannesson H."/>
        </authorList>
    </citation>
    <scope>NUCLEOTIDE SEQUENCE</scope>
    <source>
        <strain evidence="1">PSN324</strain>
    </source>
</reference>
<evidence type="ECO:0000313" key="1">
    <source>
        <dbReference type="EMBL" id="KAK4457809.1"/>
    </source>
</evidence>
<evidence type="ECO:0000313" key="2">
    <source>
        <dbReference type="Proteomes" id="UP001321749"/>
    </source>
</evidence>
<sequence>MSSSNNTQNTQQQQKPGLVAGHAEYIKGAAESLIGGVIGSSAWTHSGEQDKAHAKATLQAATENRDPQVAGYGKAEEVAGKLTGCDGMKKEGAASAHKHNQ</sequence>
<accession>A0AAV9HCW3</accession>
<name>A0AAV9HCW3_9PEZI</name>
<gene>
    <name evidence="1" type="ORF">QBC42DRAFT_32132</name>
</gene>
<comment type="caution">
    <text evidence="1">The sequence shown here is derived from an EMBL/GenBank/DDBJ whole genome shotgun (WGS) entry which is preliminary data.</text>
</comment>
<reference evidence="1" key="2">
    <citation type="submission" date="2023-06" db="EMBL/GenBank/DDBJ databases">
        <authorList>
            <consortium name="Lawrence Berkeley National Laboratory"/>
            <person name="Mondo S.J."/>
            <person name="Hensen N."/>
            <person name="Bonometti L."/>
            <person name="Westerberg I."/>
            <person name="Brannstrom I.O."/>
            <person name="Guillou S."/>
            <person name="Cros-Aarteil S."/>
            <person name="Calhoun S."/>
            <person name="Haridas S."/>
            <person name="Kuo A."/>
            <person name="Pangilinan J."/>
            <person name="Riley R."/>
            <person name="Labutti K."/>
            <person name="Andreopoulos B."/>
            <person name="Lipzen A."/>
            <person name="Chen C."/>
            <person name="Yanf M."/>
            <person name="Daum C."/>
            <person name="Ng V."/>
            <person name="Clum A."/>
            <person name="Steindorff A."/>
            <person name="Ohm R."/>
            <person name="Martin F."/>
            <person name="Silar P."/>
            <person name="Natvig D."/>
            <person name="Lalanne C."/>
            <person name="Gautier V."/>
            <person name="Ament-Velasquez S.L."/>
            <person name="Kruys A."/>
            <person name="Hutchinson M.I."/>
            <person name="Powell A.J."/>
            <person name="Barry K."/>
            <person name="Miller A.N."/>
            <person name="Grigoriev I.V."/>
            <person name="Debuchy R."/>
            <person name="Gladieux P."/>
            <person name="Thoren M.H."/>
            <person name="Johannesson H."/>
        </authorList>
    </citation>
    <scope>NUCLEOTIDE SEQUENCE</scope>
    <source>
        <strain evidence="1">PSN324</strain>
    </source>
</reference>
<proteinExistence type="predicted"/>
<dbReference type="Proteomes" id="UP001321749">
    <property type="component" value="Unassembled WGS sequence"/>
</dbReference>
<keyword evidence="2" id="KW-1185">Reference proteome</keyword>
<dbReference type="AlphaFoldDB" id="A0AAV9HCW3"/>
<evidence type="ECO:0008006" key="3">
    <source>
        <dbReference type="Google" id="ProtNLM"/>
    </source>
</evidence>
<dbReference type="EMBL" id="MU865096">
    <property type="protein sequence ID" value="KAK4457809.1"/>
    <property type="molecule type" value="Genomic_DNA"/>
</dbReference>